<dbReference type="EMBL" id="OZ037953">
    <property type="protein sequence ID" value="CAL1698655.1"/>
    <property type="molecule type" value="Genomic_DNA"/>
</dbReference>
<evidence type="ECO:0000313" key="1">
    <source>
        <dbReference type="EMBL" id="CAL1698655.1"/>
    </source>
</evidence>
<name>A0ABP1CSK0_9APHY</name>
<proteinExistence type="predicted"/>
<accession>A0ABP1CSK0</accession>
<protein>
    <submittedName>
        <fullName evidence="1">Uncharacterized protein</fullName>
    </submittedName>
</protein>
<keyword evidence="2" id="KW-1185">Reference proteome</keyword>
<evidence type="ECO:0000313" key="2">
    <source>
        <dbReference type="Proteomes" id="UP001497453"/>
    </source>
</evidence>
<dbReference type="Proteomes" id="UP001497453">
    <property type="component" value="Chromosome 10"/>
</dbReference>
<sequence>MTVQGQLVESRSVSAVKCNIVRERVGDVSRRMVKTSRFGKAFISSDVNMVKELTRDGLRTFREGNMVSWRLVTLARDTCISTSVLARDGTCRSDRFNLCGE</sequence>
<organism evidence="1 2">
    <name type="scientific">Somion occarium</name>
    <dbReference type="NCBI Taxonomy" id="3059160"/>
    <lineage>
        <taxon>Eukaryota</taxon>
        <taxon>Fungi</taxon>
        <taxon>Dikarya</taxon>
        <taxon>Basidiomycota</taxon>
        <taxon>Agaricomycotina</taxon>
        <taxon>Agaricomycetes</taxon>
        <taxon>Polyporales</taxon>
        <taxon>Cerrenaceae</taxon>
        <taxon>Somion</taxon>
    </lineage>
</organism>
<reference evidence="2" key="1">
    <citation type="submission" date="2024-04" db="EMBL/GenBank/DDBJ databases">
        <authorList>
            <person name="Shaw F."/>
            <person name="Minotto A."/>
        </authorList>
    </citation>
    <scope>NUCLEOTIDE SEQUENCE [LARGE SCALE GENOMIC DNA]</scope>
</reference>
<gene>
    <name evidence="1" type="ORF">GFSPODELE1_LOCUS2251</name>
</gene>